<evidence type="ECO:0000313" key="3">
    <source>
        <dbReference type="Proteomes" id="UP000006056"/>
    </source>
</evidence>
<organism evidence="2 3">
    <name type="scientific">Terriglobus roseus (strain DSM 18391 / NRRL B-41598 / KBS 63)</name>
    <dbReference type="NCBI Taxonomy" id="926566"/>
    <lineage>
        <taxon>Bacteria</taxon>
        <taxon>Pseudomonadati</taxon>
        <taxon>Acidobacteriota</taxon>
        <taxon>Terriglobia</taxon>
        <taxon>Terriglobales</taxon>
        <taxon>Acidobacteriaceae</taxon>
        <taxon>Terriglobus</taxon>
    </lineage>
</organism>
<dbReference type="EMBL" id="CP003379">
    <property type="protein sequence ID" value="AFL86922.1"/>
    <property type="molecule type" value="Genomic_DNA"/>
</dbReference>
<dbReference type="CDD" id="cd07302">
    <property type="entry name" value="CHD"/>
    <property type="match status" value="1"/>
</dbReference>
<accession>I3ZCF4</accession>
<gene>
    <name evidence="2" type="ordered locus">Terro_0582</name>
</gene>
<dbReference type="AlphaFoldDB" id="I3ZCF4"/>
<evidence type="ECO:0000259" key="1">
    <source>
        <dbReference type="PROSITE" id="PS50125"/>
    </source>
</evidence>
<proteinExistence type="predicted"/>
<dbReference type="Gene3D" id="3.30.70.1230">
    <property type="entry name" value="Nucleotide cyclase"/>
    <property type="match status" value="1"/>
</dbReference>
<dbReference type="GO" id="GO:0004016">
    <property type="term" value="F:adenylate cyclase activity"/>
    <property type="evidence" value="ECO:0007669"/>
    <property type="project" value="UniProtKB-ARBA"/>
</dbReference>
<evidence type="ECO:0000313" key="2">
    <source>
        <dbReference type="EMBL" id="AFL86922.1"/>
    </source>
</evidence>
<feature type="domain" description="Guanylate cyclase" evidence="1">
    <location>
        <begin position="54"/>
        <end position="192"/>
    </location>
</feature>
<dbReference type="SUPFAM" id="SSF55073">
    <property type="entry name" value="Nucleotide cyclase"/>
    <property type="match status" value="1"/>
</dbReference>
<keyword evidence="3" id="KW-1185">Reference proteome</keyword>
<dbReference type="InterPro" id="IPR050697">
    <property type="entry name" value="Adenylyl/Guanylyl_Cyclase_3/4"/>
</dbReference>
<dbReference type="InterPro" id="IPR029787">
    <property type="entry name" value="Nucleotide_cyclase"/>
</dbReference>
<dbReference type="PANTHER" id="PTHR43081:SF1">
    <property type="entry name" value="ADENYLATE CYCLASE, TERMINAL-DIFFERENTIATION SPECIFIC"/>
    <property type="match status" value="1"/>
</dbReference>
<dbReference type="STRING" id="926566.Terro_0582"/>
<dbReference type="GO" id="GO:0009190">
    <property type="term" value="P:cyclic nucleotide biosynthetic process"/>
    <property type="evidence" value="ECO:0007669"/>
    <property type="project" value="InterPro"/>
</dbReference>
<name>I3ZCF4_TERRK</name>
<dbReference type="HOGENOM" id="CLU_1119718_0_0_0"/>
<dbReference type="Proteomes" id="UP000006056">
    <property type="component" value="Chromosome"/>
</dbReference>
<dbReference type="eggNOG" id="COG2114">
    <property type="taxonomic scope" value="Bacteria"/>
</dbReference>
<dbReference type="InterPro" id="IPR001054">
    <property type="entry name" value="A/G_cyclase"/>
</dbReference>
<dbReference type="PROSITE" id="PS50125">
    <property type="entry name" value="GUANYLATE_CYCLASE_2"/>
    <property type="match status" value="1"/>
</dbReference>
<dbReference type="PANTHER" id="PTHR43081">
    <property type="entry name" value="ADENYLATE CYCLASE, TERMINAL-DIFFERENTIATION SPECIFIC-RELATED"/>
    <property type="match status" value="1"/>
</dbReference>
<dbReference type="OrthoDB" id="337251at2"/>
<dbReference type="KEGG" id="trs:Terro_0582"/>
<reference evidence="2 3" key="1">
    <citation type="submission" date="2012-06" db="EMBL/GenBank/DDBJ databases">
        <title>Complete genome of Terriglobus roseus DSM 18391.</title>
        <authorList>
            <consortium name="US DOE Joint Genome Institute (JGI-PGF)"/>
            <person name="Lucas S."/>
            <person name="Copeland A."/>
            <person name="Lapidus A."/>
            <person name="Glavina del Rio T."/>
            <person name="Dalin E."/>
            <person name="Tice H."/>
            <person name="Bruce D."/>
            <person name="Goodwin L."/>
            <person name="Pitluck S."/>
            <person name="Peters L."/>
            <person name="Mikhailova N."/>
            <person name="Munk A.C.C."/>
            <person name="Kyrpides N."/>
            <person name="Mavromatis K."/>
            <person name="Ivanova N."/>
            <person name="Brettin T."/>
            <person name="Detter J.C."/>
            <person name="Han C."/>
            <person name="Larimer F."/>
            <person name="Land M."/>
            <person name="Hauser L."/>
            <person name="Markowitz V."/>
            <person name="Cheng J.-F."/>
            <person name="Hugenholtz P."/>
            <person name="Woyke T."/>
            <person name="Wu D."/>
            <person name="Brambilla E."/>
            <person name="Klenk H.-P."/>
            <person name="Eisen J.A."/>
        </authorList>
    </citation>
    <scope>NUCLEOTIDE SEQUENCE [LARGE SCALE GENOMIC DNA]</scope>
    <source>
        <strain evidence="3">DSM 18391 / NRRL B-41598 / KBS 63</strain>
    </source>
</reference>
<dbReference type="GO" id="GO:0035556">
    <property type="term" value="P:intracellular signal transduction"/>
    <property type="evidence" value="ECO:0007669"/>
    <property type="project" value="InterPro"/>
</dbReference>
<dbReference type="RefSeq" id="WP_014784491.1">
    <property type="nucleotide sequence ID" value="NC_018014.1"/>
</dbReference>
<sequence>MILDRLEAAYWSLQNERVRSIFERVTRDSILNLGRVIPQDGDLTQGTGRRLDLSVLFIDIVSSSKRPSETLDEQLAVLKTYDIFFTEMIRIAEEYGGTVEKNTGDGLMVYFPDNCGGSISKSGHTALACALTIFYTLQGCVNPLLASHCLAPISIRAGLDQGSVTIAQIGAARRFGSRVAIGTTANVACKMLEGTGEGIFIGENITRHIPAEWHQWCIIKNAETGYLYAQGRAPYRYFEFIGRWTRPL</sequence>
<protein>
    <submittedName>
        <fullName evidence="2">Family 3 adenylate cyclase</fullName>
    </submittedName>
</protein>